<organism evidence="2 3">
    <name type="scientific">[Myrmecia] bisecta</name>
    <dbReference type="NCBI Taxonomy" id="41462"/>
    <lineage>
        <taxon>Eukaryota</taxon>
        <taxon>Viridiplantae</taxon>
        <taxon>Chlorophyta</taxon>
        <taxon>core chlorophytes</taxon>
        <taxon>Trebouxiophyceae</taxon>
        <taxon>Trebouxiales</taxon>
        <taxon>Trebouxiaceae</taxon>
        <taxon>Myrmecia</taxon>
    </lineage>
</organism>
<dbReference type="AlphaFoldDB" id="A0AAW1P8D9"/>
<protein>
    <submittedName>
        <fullName evidence="2">Uncharacterized protein</fullName>
    </submittedName>
</protein>
<name>A0AAW1P8D9_9CHLO</name>
<reference evidence="2 3" key="1">
    <citation type="journal article" date="2024" name="Nat. Commun.">
        <title>Phylogenomics reveals the evolutionary origins of lichenization in chlorophyte algae.</title>
        <authorList>
            <person name="Puginier C."/>
            <person name="Libourel C."/>
            <person name="Otte J."/>
            <person name="Skaloud P."/>
            <person name="Haon M."/>
            <person name="Grisel S."/>
            <person name="Petersen M."/>
            <person name="Berrin J.G."/>
            <person name="Delaux P.M."/>
            <person name="Dal Grande F."/>
            <person name="Keller J."/>
        </authorList>
    </citation>
    <scope>NUCLEOTIDE SEQUENCE [LARGE SCALE GENOMIC DNA]</scope>
    <source>
        <strain evidence="2 3">SAG 2043</strain>
    </source>
</reference>
<evidence type="ECO:0000313" key="3">
    <source>
        <dbReference type="Proteomes" id="UP001489004"/>
    </source>
</evidence>
<proteinExistence type="predicted"/>
<gene>
    <name evidence="2" type="ORF">WJX72_011248</name>
</gene>
<feature type="region of interest" description="Disordered" evidence="1">
    <location>
        <begin position="126"/>
        <end position="224"/>
    </location>
</feature>
<feature type="compositionally biased region" description="Polar residues" evidence="1">
    <location>
        <begin position="182"/>
        <end position="224"/>
    </location>
</feature>
<dbReference type="EMBL" id="JALJOR010000017">
    <property type="protein sequence ID" value="KAK9804907.1"/>
    <property type="molecule type" value="Genomic_DNA"/>
</dbReference>
<comment type="caution">
    <text evidence="2">The sequence shown here is derived from an EMBL/GenBank/DDBJ whole genome shotgun (WGS) entry which is preliminary data.</text>
</comment>
<evidence type="ECO:0000256" key="1">
    <source>
        <dbReference type="SAM" id="MobiDB-lite"/>
    </source>
</evidence>
<dbReference type="Proteomes" id="UP001489004">
    <property type="component" value="Unassembled WGS sequence"/>
</dbReference>
<accession>A0AAW1P8D9</accession>
<evidence type="ECO:0000313" key="2">
    <source>
        <dbReference type="EMBL" id="KAK9804907.1"/>
    </source>
</evidence>
<feature type="compositionally biased region" description="Low complexity" evidence="1">
    <location>
        <begin position="140"/>
        <end position="153"/>
    </location>
</feature>
<keyword evidence="3" id="KW-1185">Reference proteome</keyword>
<sequence>MLPELDWGFSGLCEPIGNDLLHTQGTSPPQFGLQLGSPFDVDHDFTRLAESCQLLGWDAAADDMSLLMGSPLQPLSRAESACLSQAHGAAASQAPHMQSVEAFCLAPPVPQPLIYPSHSCQTQQHSGRDTACCTTGPQGTPASSDTTKSAATALPTKRPCRNRKAPAAADMISKPAKRSKATSENDCLSTDSASTGQTGVKRTRQQGKVSNLEVPSSDPSSKLSEFWTTPLHERQLLQRTAATKLMPFSVIKTSASSLADLNARIQASAARAPAPLKYLASPSGSCDSGTSTTSAAGADLSFGACGSGGVGTPGLDGSQPMMPLRPLPAATTGASRFKTSGVTITPMAPGPALA</sequence>